<dbReference type="AlphaFoldDB" id="A0A371IFD1"/>
<feature type="non-terminal residue" evidence="1">
    <location>
        <position position="1"/>
    </location>
</feature>
<evidence type="ECO:0000313" key="2">
    <source>
        <dbReference type="Proteomes" id="UP000257109"/>
    </source>
</evidence>
<gene>
    <name evidence="1" type="ORF">CR513_01251</name>
</gene>
<dbReference type="Proteomes" id="UP000257109">
    <property type="component" value="Unassembled WGS sequence"/>
</dbReference>
<dbReference type="EMBL" id="QJKJ01000202">
    <property type="protein sequence ID" value="RDY13767.1"/>
    <property type="molecule type" value="Genomic_DNA"/>
</dbReference>
<keyword evidence="2" id="KW-1185">Reference proteome</keyword>
<protein>
    <submittedName>
        <fullName evidence="1">Uncharacterized protein</fullName>
    </submittedName>
</protein>
<name>A0A371IFD1_MUCPR</name>
<organism evidence="1 2">
    <name type="scientific">Mucuna pruriens</name>
    <name type="common">Velvet bean</name>
    <name type="synonym">Dolichos pruriens</name>
    <dbReference type="NCBI Taxonomy" id="157652"/>
    <lineage>
        <taxon>Eukaryota</taxon>
        <taxon>Viridiplantae</taxon>
        <taxon>Streptophyta</taxon>
        <taxon>Embryophyta</taxon>
        <taxon>Tracheophyta</taxon>
        <taxon>Spermatophyta</taxon>
        <taxon>Magnoliopsida</taxon>
        <taxon>eudicotyledons</taxon>
        <taxon>Gunneridae</taxon>
        <taxon>Pentapetalae</taxon>
        <taxon>rosids</taxon>
        <taxon>fabids</taxon>
        <taxon>Fabales</taxon>
        <taxon>Fabaceae</taxon>
        <taxon>Papilionoideae</taxon>
        <taxon>50 kb inversion clade</taxon>
        <taxon>NPAAA clade</taxon>
        <taxon>indigoferoid/millettioid clade</taxon>
        <taxon>Phaseoleae</taxon>
        <taxon>Mucuna</taxon>
    </lineage>
</organism>
<proteinExistence type="predicted"/>
<comment type="caution">
    <text evidence="1">The sequence shown here is derived from an EMBL/GenBank/DDBJ whole genome shotgun (WGS) entry which is preliminary data.</text>
</comment>
<sequence>MAQKAWSLSSSRIAIASNKAINEGFTSFRKSSSYCQARQFGKQHRQPFPKTAWRAIPQRTHTLKGSLYYIVFIDDFTIFCWKWMECFGSSRKWWKTKVAATFKFYRCKHRTLAYYSLHSTTKWKHMGNGKMHAMRRIYQSNYGLRQKIQHYLEQASYKGSEESNMIWSMEQRNEDWQNEIVDDVYQR</sequence>
<accession>A0A371IFD1</accession>
<reference evidence="1" key="1">
    <citation type="submission" date="2018-05" db="EMBL/GenBank/DDBJ databases">
        <title>Draft genome of Mucuna pruriens seed.</title>
        <authorList>
            <person name="Nnadi N.E."/>
            <person name="Vos R."/>
            <person name="Hasami M.H."/>
            <person name="Devisetty U.K."/>
            <person name="Aguiy J.C."/>
        </authorList>
    </citation>
    <scope>NUCLEOTIDE SEQUENCE [LARGE SCALE GENOMIC DNA]</scope>
    <source>
        <strain evidence="1">JCA_2017</strain>
    </source>
</reference>
<evidence type="ECO:0000313" key="1">
    <source>
        <dbReference type="EMBL" id="RDY13767.1"/>
    </source>
</evidence>